<dbReference type="EMBL" id="VSSQ01023646">
    <property type="protein sequence ID" value="MPM70726.1"/>
    <property type="molecule type" value="Genomic_DNA"/>
</dbReference>
<evidence type="ECO:0000259" key="1">
    <source>
        <dbReference type="Pfam" id="PF01979"/>
    </source>
</evidence>
<dbReference type="InterPro" id="IPR011059">
    <property type="entry name" value="Metal-dep_hydrolase_composite"/>
</dbReference>
<keyword evidence="2" id="KW-0378">Hydrolase</keyword>
<gene>
    <name evidence="2" type="primary">pyrC_28</name>
    <name evidence="2" type="ORF">SDC9_117684</name>
</gene>
<dbReference type="InterPro" id="IPR032466">
    <property type="entry name" value="Metal_Hydrolase"/>
</dbReference>
<dbReference type="Pfam" id="PF01979">
    <property type="entry name" value="Amidohydro_1"/>
    <property type="match status" value="1"/>
</dbReference>
<name>A0A645BYW1_9ZZZZ</name>
<dbReference type="InterPro" id="IPR006680">
    <property type="entry name" value="Amidohydro-rel"/>
</dbReference>
<dbReference type="Gene3D" id="3.20.20.140">
    <property type="entry name" value="Metal-dependent hydrolases"/>
    <property type="match status" value="1"/>
</dbReference>
<feature type="domain" description="Amidohydrolase-related" evidence="1">
    <location>
        <begin position="14"/>
        <end position="154"/>
    </location>
</feature>
<dbReference type="GO" id="GO:0005737">
    <property type="term" value="C:cytoplasm"/>
    <property type="evidence" value="ECO:0007669"/>
    <property type="project" value="TreeGrafter"/>
</dbReference>
<dbReference type="GO" id="GO:0004151">
    <property type="term" value="F:dihydroorotase activity"/>
    <property type="evidence" value="ECO:0007669"/>
    <property type="project" value="UniProtKB-EC"/>
</dbReference>
<dbReference type="GO" id="GO:0006145">
    <property type="term" value="P:purine nucleobase catabolic process"/>
    <property type="evidence" value="ECO:0007669"/>
    <property type="project" value="TreeGrafter"/>
</dbReference>
<dbReference type="AlphaFoldDB" id="A0A645BYW1"/>
<sequence length="155" mass="16807">MQYNTYAKVIPPLRTKSDIEAIVNGIADGTIDVISSGHAPTRIEYKQREFDTAAYGISAFETAFALSWTKLVKTGAITPGELIKKLSSNPDNILGFESKGKIKAGYDADLTIAECKKEYILDASKFLSKAKFTPANGMNVTGRILHTIVGGKTVF</sequence>
<accession>A0A645BYW1</accession>
<dbReference type="GO" id="GO:0004038">
    <property type="term" value="F:allantoinase activity"/>
    <property type="evidence" value="ECO:0007669"/>
    <property type="project" value="TreeGrafter"/>
</dbReference>
<comment type="caution">
    <text evidence="2">The sequence shown here is derived from an EMBL/GenBank/DDBJ whole genome shotgun (WGS) entry which is preliminary data.</text>
</comment>
<dbReference type="EC" id="3.5.2.3" evidence="2"/>
<protein>
    <submittedName>
        <fullName evidence="2">Dihydroorotase</fullName>
        <ecNumber evidence="2">3.5.2.3</ecNumber>
    </submittedName>
</protein>
<dbReference type="PANTHER" id="PTHR43668:SF2">
    <property type="entry name" value="ALLANTOINASE"/>
    <property type="match status" value="1"/>
</dbReference>
<organism evidence="2">
    <name type="scientific">bioreactor metagenome</name>
    <dbReference type="NCBI Taxonomy" id="1076179"/>
    <lineage>
        <taxon>unclassified sequences</taxon>
        <taxon>metagenomes</taxon>
        <taxon>ecological metagenomes</taxon>
    </lineage>
</organism>
<dbReference type="PANTHER" id="PTHR43668">
    <property type="entry name" value="ALLANTOINASE"/>
    <property type="match status" value="1"/>
</dbReference>
<dbReference type="InterPro" id="IPR050138">
    <property type="entry name" value="DHOase/Allantoinase_Hydrolase"/>
</dbReference>
<proteinExistence type="predicted"/>
<dbReference type="SUPFAM" id="SSF51556">
    <property type="entry name" value="Metallo-dependent hydrolases"/>
    <property type="match status" value="1"/>
</dbReference>
<dbReference type="SUPFAM" id="SSF51338">
    <property type="entry name" value="Composite domain of metallo-dependent hydrolases"/>
    <property type="match status" value="1"/>
</dbReference>
<evidence type="ECO:0000313" key="2">
    <source>
        <dbReference type="EMBL" id="MPM70726.1"/>
    </source>
</evidence>
<reference evidence="2" key="1">
    <citation type="submission" date="2019-08" db="EMBL/GenBank/DDBJ databases">
        <authorList>
            <person name="Kucharzyk K."/>
            <person name="Murdoch R.W."/>
            <person name="Higgins S."/>
            <person name="Loffler F."/>
        </authorList>
    </citation>
    <scope>NUCLEOTIDE SEQUENCE</scope>
</reference>